<dbReference type="PANTHER" id="PTHR13298:SF11">
    <property type="entry name" value="RAPAMYCIN-INSENSITIVE COMPANION OF MTOR"/>
    <property type="match status" value="1"/>
</dbReference>
<dbReference type="EMBL" id="NEVH01013203">
    <property type="protein sequence ID" value="PNF29888.1"/>
    <property type="molecule type" value="Genomic_DNA"/>
</dbReference>
<dbReference type="Pfam" id="PF14668">
    <property type="entry name" value="RICTOR_V"/>
    <property type="match status" value="1"/>
</dbReference>
<dbReference type="PANTHER" id="PTHR13298">
    <property type="entry name" value="CYTOSOLIC REGULATOR PIANISSIMO"/>
    <property type="match status" value="1"/>
</dbReference>
<feature type="region of interest" description="Disordered" evidence="2">
    <location>
        <begin position="1654"/>
        <end position="1678"/>
    </location>
</feature>
<feature type="compositionally biased region" description="Polar residues" evidence="2">
    <location>
        <begin position="2240"/>
        <end position="2250"/>
    </location>
</feature>
<evidence type="ECO:0008006" key="8">
    <source>
        <dbReference type="Google" id="ProtNLM"/>
    </source>
</evidence>
<feature type="region of interest" description="Disordered" evidence="2">
    <location>
        <begin position="1103"/>
        <end position="1145"/>
    </location>
</feature>
<feature type="compositionally biased region" description="Basic residues" evidence="2">
    <location>
        <begin position="1116"/>
        <end position="1127"/>
    </location>
</feature>
<feature type="region of interest" description="Disordered" evidence="2">
    <location>
        <begin position="2102"/>
        <end position="2139"/>
    </location>
</feature>
<dbReference type="InterPro" id="IPR029453">
    <property type="entry name" value="Rictor_IV"/>
</dbReference>
<dbReference type="SMART" id="SM01307">
    <property type="entry name" value="RICTOR_M"/>
    <property type="match status" value="1"/>
</dbReference>
<evidence type="ECO:0000256" key="1">
    <source>
        <dbReference type="ARBA" id="ARBA00008878"/>
    </source>
</evidence>
<dbReference type="InterPro" id="IPR028267">
    <property type="entry name" value="Pianissimo_N"/>
</dbReference>
<dbReference type="SMART" id="SM01303">
    <property type="entry name" value="RasGEF_N_2"/>
    <property type="match status" value="1"/>
</dbReference>
<dbReference type="InParanoid" id="A0A2J7QMT8"/>
<feature type="compositionally biased region" description="Polar residues" evidence="2">
    <location>
        <begin position="1212"/>
        <end position="1222"/>
    </location>
</feature>
<feature type="domain" description="Rapamycin-insensitive companion of mTOR" evidence="5">
    <location>
        <begin position="916"/>
        <end position="988"/>
    </location>
</feature>
<feature type="region of interest" description="Disordered" evidence="2">
    <location>
        <begin position="1406"/>
        <end position="1458"/>
    </location>
</feature>
<feature type="region of interest" description="Disordered" evidence="2">
    <location>
        <begin position="1160"/>
        <end position="1222"/>
    </location>
</feature>
<organism evidence="6 7">
    <name type="scientific">Cryptotermes secundus</name>
    <dbReference type="NCBI Taxonomy" id="105785"/>
    <lineage>
        <taxon>Eukaryota</taxon>
        <taxon>Metazoa</taxon>
        <taxon>Ecdysozoa</taxon>
        <taxon>Arthropoda</taxon>
        <taxon>Hexapoda</taxon>
        <taxon>Insecta</taxon>
        <taxon>Pterygota</taxon>
        <taxon>Neoptera</taxon>
        <taxon>Polyneoptera</taxon>
        <taxon>Dictyoptera</taxon>
        <taxon>Blattodea</taxon>
        <taxon>Blattoidea</taxon>
        <taxon>Termitoidae</taxon>
        <taxon>Kalotermitidae</taxon>
        <taxon>Cryptotermitinae</taxon>
        <taxon>Cryptotermes</taxon>
    </lineage>
</organism>
<name>A0A2J7QMT8_9NEOP</name>
<dbReference type="GO" id="GO:0038203">
    <property type="term" value="P:TORC2 signaling"/>
    <property type="evidence" value="ECO:0007669"/>
    <property type="project" value="TreeGrafter"/>
</dbReference>
<keyword evidence="7" id="KW-1185">Reference proteome</keyword>
<feature type="region of interest" description="Disordered" evidence="2">
    <location>
        <begin position="1062"/>
        <end position="1088"/>
    </location>
</feature>
<reference evidence="6 7" key="1">
    <citation type="submission" date="2017-12" db="EMBL/GenBank/DDBJ databases">
        <title>Hemimetabolous genomes reveal molecular basis of termite eusociality.</title>
        <authorList>
            <person name="Harrison M.C."/>
            <person name="Jongepier E."/>
            <person name="Robertson H.M."/>
            <person name="Arning N."/>
            <person name="Bitard-Feildel T."/>
            <person name="Chao H."/>
            <person name="Childers C.P."/>
            <person name="Dinh H."/>
            <person name="Doddapaneni H."/>
            <person name="Dugan S."/>
            <person name="Gowin J."/>
            <person name="Greiner C."/>
            <person name="Han Y."/>
            <person name="Hu H."/>
            <person name="Hughes D.S.T."/>
            <person name="Huylmans A.-K."/>
            <person name="Kemena C."/>
            <person name="Kremer L.P.M."/>
            <person name="Lee S.L."/>
            <person name="Lopez-Ezquerra A."/>
            <person name="Mallet L."/>
            <person name="Monroy-Kuhn J.M."/>
            <person name="Moser A."/>
            <person name="Murali S.C."/>
            <person name="Muzny D.M."/>
            <person name="Otani S."/>
            <person name="Piulachs M.-D."/>
            <person name="Poelchau M."/>
            <person name="Qu J."/>
            <person name="Schaub F."/>
            <person name="Wada-Katsumata A."/>
            <person name="Worley K.C."/>
            <person name="Xie Q."/>
            <person name="Ylla G."/>
            <person name="Poulsen M."/>
            <person name="Gibbs R.A."/>
            <person name="Schal C."/>
            <person name="Richards S."/>
            <person name="Belles X."/>
            <person name="Korb J."/>
            <person name="Bornberg-Bauer E."/>
        </authorList>
    </citation>
    <scope>NUCLEOTIDE SEQUENCE [LARGE SCALE GENOMIC DNA]</scope>
    <source>
        <tissue evidence="6">Whole body</tissue>
    </source>
</reference>
<dbReference type="FunCoup" id="A0A2J7QMT8">
    <property type="interactions" value="448"/>
</dbReference>
<feature type="compositionally biased region" description="Basic and acidic residues" evidence="2">
    <location>
        <begin position="1406"/>
        <end position="1424"/>
    </location>
</feature>
<comment type="similarity">
    <text evidence="1">Belongs to the RICTOR family.</text>
</comment>
<dbReference type="Proteomes" id="UP000235965">
    <property type="component" value="Unassembled WGS sequence"/>
</dbReference>
<dbReference type="GO" id="GO:0051897">
    <property type="term" value="P:positive regulation of phosphatidylinositol 3-kinase/protein kinase B signal transduction"/>
    <property type="evidence" value="ECO:0007669"/>
    <property type="project" value="TreeGrafter"/>
</dbReference>
<dbReference type="InterPro" id="IPR028268">
    <property type="entry name" value="Pianissimo_fam"/>
</dbReference>
<evidence type="ECO:0000259" key="4">
    <source>
        <dbReference type="SMART" id="SM01308"/>
    </source>
</evidence>
<gene>
    <name evidence="6" type="ORF">B7P43_G09447</name>
</gene>
<evidence type="ECO:0000259" key="5">
    <source>
        <dbReference type="SMART" id="SM01310"/>
    </source>
</evidence>
<dbReference type="Pfam" id="PF14663">
    <property type="entry name" value="RasGEF_N_2"/>
    <property type="match status" value="1"/>
</dbReference>
<dbReference type="InterPro" id="IPR016024">
    <property type="entry name" value="ARM-type_fold"/>
</dbReference>
<feature type="compositionally biased region" description="Low complexity" evidence="2">
    <location>
        <begin position="1185"/>
        <end position="1197"/>
    </location>
</feature>
<accession>A0A2J7QMT8</accession>
<dbReference type="Pfam" id="PF14664">
    <property type="entry name" value="RICTOR_N"/>
    <property type="match status" value="1"/>
</dbReference>
<feature type="domain" description="Rapamycin-insensitive companion of mTOR middle" evidence="3">
    <location>
        <begin position="515"/>
        <end position="738"/>
    </location>
</feature>
<evidence type="ECO:0000259" key="3">
    <source>
        <dbReference type="SMART" id="SM01307"/>
    </source>
</evidence>
<dbReference type="InterPro" id="IPR029451">
    <property type="entry name" value="RICTOR_M"/>
</dbReference>
<evidence type="ECO:0000256" key="2">
    <source>
        <dbReference type="SAM" id="MobiDB-lite"/>
    </source>
</evidence>
<feature type="domain" description="Rapamycin-insensitive companion of mTOR N-terminal" evidence="4">
    <location>
        <begin position="60"/>
        <end position="435"/>
    </location>
</feature>
<dbReference type="SMART" id="SM01308">
    <property type="entry name" value="RICTOR_N"/>
    <property type="match status" value="1"/>
</dbReference>
<dbReference type="SUPFAM" id="SSF48371">
    <property type="entry name" value="ARM repeat"/>
    <property type="match status" value="1"/>
</dbReference>
<dbReference type="GO" id="GO:0031932">
    <property type="term" value="C:TORC2 complex"/>
    <property type="evidence" value="ECO:0007669"/>
    <property type="project" value="InterPro"/>
</dbReference>
<dbReference type="SMART" id="SM01310">
    <property type="entry name" value="RICTOR_V"/>
    <property type="match status" value="1"/>
</dbReference>
<evidence type="ECO:0000313" key="7">
    <source>
        <dbReference type="Proteomes" id="UP000235965"/>
    </source>
</evidence>
<feature type="region of interest" description="Disordered" evidence="2">
    <location>
        <begin position="2232"/>
        <end position="2266"/>
    </location>
</feature>
<dbReference type="Pfam" id="PF14666">
    <property type="entry name" value="RICTOR_M"/>
    <property type="match status" value="1"/>
</dbReference>
<feature type="compositionally biased region" description="Acidic residues" evidence="2">
    <location>
        <begin position="1430"/>
        <end position="1454"/>
    </location>
</feature>
<dbReference type="OrthoDB" id="271111at2759"/>
<feature type="compositionally biased region" description="Basic and acidic residues" evidence="2">
    <location>
        <begin position="1168"/>
        <end position="1181"/>
    </location>
</feature>
<dbReference type="InterPro" id="IPR029452">
    <property type="entry name" value="RICTOR_V"/>
</dbReference>
<feature type="compositionally biased region" description="Polar residues" evidence="2">
    <location>
        <begin position="2104"/>
        <end position="2139"/>
    </location>
</feature>
<protein>
    <recommendedName>
        <fullName evidence="8">Rapamycin-insensitive companion of mTOR</fullName>
    </recommendedName>
</protein>
<dbReference type="GO" id="GO:0043539">
    <property type="term" value="F:protein serine/threonine kinase activator activity"/>
    <property type="evidence" value="ECO:0007669"/>
    <property type="project" value="TreeGrafter"/>
</dbReference>
<proteinExistence type="inferred from homology"/>
<comment type="caution">
    <text evidence="6">The sequence shown here is derived from an EMBL/GenBank/DDBJ whole genome shotgun (WGS) entry which is preliminary data.</text>
</comment>
<dbReference type="STRING" id="105785.A0A2J7QMT8"/>
<evidence type="ECO:0000313" key="6">
    <source>
        <dbReference type="EMBL" id="PNF29888.1"/>
    </source>
</evidence>
<sequence>MAMASWMIRGRTLRSGRSIRSRHDSEDEVQLDFSKDANENAREILSYICKKQGLSEGKRFSYLNVLVKLVTKSDVWAGGLGYTIEELQCCLRVALVNEASQVRAAALRAVRYLLKEEKDVRILNKLRYPCLISRSLDLMLRNDAERVQALRLVRRMLVLAPMDFPISLARSLVSLANGAAEEKDRMLRSCLATLAEICVLNSEAFILCGGVTAVMRNLLDCQMPRIAESLCGILLFLLNNPATRSKAGISLQSLAAPYCDFHLNIDRNRDEREIQFHCSRLALLSVLRSWPGLLHFCHPANSSGLRSLVNVLYLKQLEVRKGVLDLLYELLGLPQPEWTDEFSVALDAVDPSHPRDTWKLQEGFVSAEGRDILPHLARFRPNIVEIHLALLLYTFLHAGLLEAIVEVIVSSDTFISVRATILLGELLHLIHNLLPPECCNLTPALPNLLSHASNASVPSVQHQALSAVAILSHLHTMLKRRPAPASLFLDRTLQAGGWGREESKAGKRSKVYTLVVPKEGDDLLKDSAVLTHKDGFSWNWNVVRAVLKSRSEPLKKLEDSNHRTFLKRLVHYFKPSSNRFSRVELGNKKQTQMYTLAGLELIDCLLEVEEAEGGKLLNELLADIWVQIDAITSSKSAHDCLFSPQHMSNSVCQDYFMFIGRLCRCSKGLRVLDKAGIFQQLLHLVVSTNHDCYVKLVVSGLDYSMDGMPRVILSKVLTAPAESFRLYATQFLLVLLRARLTDFQKWGIELLVMQLYDQSKAVSLAAIAILGEATEEKIFLDAVISLRPSLLHLGDKGLLLLIRFLSTANGFTFLQDANFVTTQLDRWASNYNYRYVRLVEGDIHDSLTLHQCGEDGRYSRRVTNTKHYVRDVFIPPHLYGQLVQHEKGFQLLVKEGKLHNLFQCVHSGHCSSDQDILELKAALWGCGHVATSPSGISLLAEQGIVHAVLHLAQTCPVYSVRGTAFYVLGLMATTFEGANLLSKAGWLCVRHHRHDRWPVITEDEDEDEPPSETELLQQSGLYVEGDSISFSSQVATGWESNCSSATKQRSYTVGSSQDSNAGRFYIPCDDDEDDADVGSTRSGDDEGFHLEETMSSTQWIHLPESNVNDTIEQQRKSRTLPHPRHHSVSAAPFPHRHSRSLSECKQTHVQALPTATVVQARDWALGPTRKDSSRGEQESKSRCNSCTDSSGVSSCDSGGLGPTGKHGGPHEQTLSPIQSSTSLNTLKSGAVAEEAKGSQISYRKLSSIHGSITSGLTSPDASSCRLSQQDMLGYATLRYLHRYHRPLYSDTVSLAAMELLVLDEHGHSPSSSHSSCASRALKVHSLDRHYAHPGMCEFEASLPPQLLSGASSISLAPRTYIGSRSNLAAARHSGLVTESSSTQQCYMGICLPRELACLYPREEPTKPAEQKDRSCQGGDSERRRSTSVGEMEDLQEAGEEDIETSCSSDSEDLESQMKTYHSAAVASDYRHSSTNCLACCRLRDRKISASSYHRYRTDTESSYGGGESPILMPRRRKSHSASCCLLGLTPGGSVESGNSTSLDIGSCHQRESEEAGTPSKALIRREILKHVMRMSNPVWIKLSKQTLLQLKQQYPAVFQDVCLYSEVSHRMGSATYRLTARRFLQELFLDLQFDALYEEPAAILQSQQSVMEGTNGGAINSTQNNGHSPASSSTNLQNVSNNQDIVGGLSLQSLAQPQGITMTVEQPASPTGNIPEVTTGTNAHQEGVISNGEKPSICENATSKSGLNTKTASLDTVAPGKVLVPHGVHTVRSPPLEVVKEESSALVSHLGVLSVSSATESGLVPDQFPVGSAMKQLVSVSNPIIVSARNEVLISAAEDVDHICNDSLPFSFPTQWTTHIENASLSSSTESMTSHTFTSNIKKVPFPVVITERSPQVDSEESICSLIDSQRKKTNSEQSVVSMPKTQEEAEDCVALPNVVENVCSYDLLVTESKSQESGNLNLPTQERYTFCQNSGESAVSVTPLVSSVVPDSAINRSGWKAPELQNKQHESYSATHVQRSTLNCVSQTALCPNTPSATVISIPKSKSVLKDSSDLLPPNSCKLETCIRATESAFSPVKAVFVHEISLPEPSVPCQMQALMPSHSESASASEGVTSMNTNNHTGASSTLDSNATTSQNKQTIHRIVNEDLTSSLEIFPENQSFTVTVNNFPEMKSTSSADVMGTCDPECRDTKSQVPAKTVVIGTRQRKLATACPPNISSLTRTVTKTVPASADSKKVQCSDSPCKSGSSDLARGESVKIKSKIKK</sequence>